<sequence>MKGQQISHLQIPSDLREYVPETLAFRQPLEDLVQTAASTQKSLHMGYAIFSVVASEWSKMLPMFQDVTGLYFSVTPPAVAGIVSMIRTTLVEIVIDLAKDVPLDKLPSQAKVDSVVQVHIGSKDEYQISVGTNQGVVGQGPGSTQIQNNSVPTELTTLIGQMRDALEDIEDSEQRADAEQAIDDFEESVSEDDPKPEKIKRRSRMLEKVTTAVGSAVLSGAAKEGVTLAAEHFHLLF</sequence>
<keyword evidence="4" id="KW-1185">Reference proteome</keyword>
<feature type="domain" description="AbiTii" evidence="2">
    <location>
        <begin position="7"/>
        <end position="117"/>
    </location>
</feature>
<dbReference type="InterPro" id="IPR041304">
    <property type="entry name" value="AbiTii"/>
</dbReference>
<name>A0ABX3SRE3_MYCMA</name>
<dbReference type="Proteomes" id="UP000243140">
    <property type="component" value="Unassembled WGS sequence"/>
</dbReference>
<evidence type="ECO:0000259" key="2">
    <source>
        <dbReference type="Pfam" id="PF18864"/>
    </source>
</evidence>
<accession>A0ABX3SRE3</accession>
<dbReference type="Pfam" id="PF18864">
    <property type="entry name" value="AbiTii"/>
    <property type="match status" value="1"/>
</dbReference>
<feature type="compositionally biased region" description="Acidic residues" evidence="1">
    <location>
        <begin position="180"/>
        <end position="191"/>
    </location>
</feature>
<proteinExistence type="predicted"/>
<evidence type="ECO:0000313" key="3">
    <source>
        <dbReference type="EMBL" id="ORA80666.1"/>
    </source>
</evidence>
<protein>
    <recommendedName>
        <fullName evidence="2">AbiTii domain-containing protein</fullName>
    </recommendedName>
</protein>
<comment type="caution">
    <text evidence="3">The sequence shown here is derived from an EMBL/GenBank/DDBJ whole genome shotgun (WGS) entry which is preliminary data.</text>
</comment>
<reference evidence="3 4" key="1">
    <citation type="submission" date="2017-02" db="EMBL/GenBank/DDBJ databases">
        <title>The new phylogeny of genus Mycobacterium.</title>
        <authorList>
            <person name="Tortoli E."/>
            <person name="Trovato A."/>
            <person name="Cirillo D.M."/>
        </authorList>
    </citation>
    <scope>NUCLEOTIDE SEQUENCE [LARGE SCALE GENOMIC DNA]</scope>
    <source>
        <strain evidence="3 4">IP1130001</strain>
    </source>
</reference>
<organism evidence="3 4">
    <name type="scientific">Mycobacterium malmoense</name>
    <dbReference type="NCBI Taxonomy" id="1780"/>
    <lineage>
        <taxon>Bacteria</taxon>
        <taxon>Bacillati</taxon>
        <taxon>Actinomycetota</taxon>
        <taxon>Actinomycetes</taxon>
        <taxon>Mycobacteriales</taxon>
        <taxon>Mycobacteriaceae</taxon>
        <taxon>Mycobacterium</taxon>
    </lineage>
</organism>
<dbReference type="EMBL" id="MVHV01000016">
    <property type="protein sequence ID" value="ORA80666.1"/>
    <property type="molecule type" value="Genomic_DNA"/>
</dbReference>
<evidence type="ECO:0000256" key="1">
    <source>
        <dbReference type="SAM" id="MobiDB-lite"/>
    </source>
</evidence>
<gene>
    <name evidence="3" type="ORF">BST29_16130</name>
</gene>
<feature type="region of interest" description="Disordered" evidence="1">
    <location>
        <begin position="170"/>
        <end position="200"/>
    </location>
</feature>
<evidence type="ECO:0000313" key="4">
    <source>
        <dbReference type="Proteomes" id="UP000243140"/>
    </source>
</evidence>